<evidence type="ECO:0000313" key="17">
    <source>
        <dbReference type="EMBL" id="MBP3957873.1"/>
    </source>
</evidence>
<proteinExistence type="inferred from homology"/>
<dbReference type="InterPro" id="IPR011037">
    <property type="entry name" value="Pyrv_Knase-like_insert_dom_sf"/>
</dbReference>
<evidence type="ECO:0000256" key="3">
    <source>
        <dbReference type="ARBA" id="ARBA00008663"/>
    </source>
</evidence>
<keyword evidence="12 17" id="KW-0670">Pyruvate</keyword>
<dbReference type="Pfam" id="PF02887">
    <property type="entry name" value="PK_C"/>
    <property type="match status" value="1"/>
</dbReference>
<evidence type="ECO:0000256" key="7">
    <source>
        <dbReference type="ARBA" id="ARBA00022741"/>
    </source>
</evidence>
<dbReference type="Proteomes" id="UP000676565">
    <property type="component" value="Unassembled WGS sequence"/>
</dbReference>
<protein>
    <recommendedName>
        <fullName evidence="4 13">Pyruvate kinase</fullName>
        <ecNumber evidence="4 13">2.7.1.40</ecNumber>
    </recommendedName>
</protein>
<dbReference type="Gene3D" id="3.20.20.60">
    <property type="entry name" value="Phosphoenolpyruvate-binding domains"/>
    <property type="match status" value="1"/>
</dbReference>
<evidence type="ECO:0000256" key="1">
    <source>
        <dbReference type="ARBA" id="ARBA00001958"/>
    </source>
</evidence>
<dbReference type="GO" id="GO:0016301">
    <property type="term" value="F:kinase activity"/>
    <property type="evidence" value="ECO:0007669"/>
    <property type="project" value="UniProtKB-KW"/>
</dbReference>
<comment type="caution">
    <text evidence="17">The sequence shown here is derived from an EMBL/GenBank/DDBJ whole genome shotgun (WGS) entry which is preliminary data.</text>
</comment>
<evidence type="ECO:0000256" key="11">
    <source>
        <dbReference type="ARBA" id="ARBA00023152"/>
    </source>
</evidence>
<dbReference type="InterPro" id="IPR036918">
    <property type="entry name" value="Pyrv_Knase_C_sf"/>
</dbReference>
<evidence type="ECO:0000259" key="16">
    <source>
        <dbReference type="Pfam" id="PF02887"/>
    </source>
</evidence>
<keyword evidence="8 14" id="KW-0418">Kinase</keyword>
<organism evidence="17 18">
    <name type="scientific">Gemmata palustris</name>
    <dbReference type="NCBI Taxonomy" id="2822762"/>
    <lineage>
        <taxon>Bacteria</taxon>
        <taxon>Pseudomonadati</taxon>
        <taxon>Planctomycetota</taxon>
        <taxon>Planctomycetia</taxon>
        <taxon>Gemmatales</taxon>
        <taxon>Gemmataceae</taxon>
        <taxon>Gemmata</taxon>
    </lineage>
</organism>
<dbReference type="InterPro" id="IPR015795">
    <property type="entry name" value="Pyrv_Knase_C"/>
</dbReference>
<evidence type="ECO:0000256" key="6">
    <source>
        <dbReference type="ARBA" id="ARBA00022723"/>
    </source>
</evidence>
<evidence type="ECO:0000256" key="10">
    <source>
        <dbReference type="ARBA" id="ARBA00022842"/>
    </source>
</evidence>
<evidence type="ECO:0000256" key="8">
    <source>
        <dbReference type="ARBA" id="ARBA00022777"/>
    </source>
</evidence>
<keyword evidence="18" id="KW-1185">Reference proteome</keyword>
<keyword evidence="9" id="KW-0067">ATP-binding</keyword>
<reference evidence="17 18" key="1">
    <citation type="submission" date="2021-04" db="EMBL/GenBank/DDBJ databases">
        <authorList>
            <person name="Ivanova A."/>
        </authorList>
    </citation>
    <scope>NUCLEOTIDE SEQUENCE [LARGE SCALE GENOMIC DNA]</scope>
    <source>
        <strain evidence="17 18">G18</strain>
    </source>
</reference>
<dbReference type="PANTHER" id="PTHR11817">
    <property type="entry name" value="PYRUVATE KINASE"/>
    <property type="match status" value="1"/>
</dbReference>
<gene>
    <name evidence="17" type="primary">pyk</name>
    <name evidence="17" type="ORF">J8F10_21680</name>
</gene>
<dbReference type="NCBIfam" id="NF004978">
    <property type="entry name" value="PRK06354.1"/>
    <property type="match status" value="1"/>
</dbReference>
<dbReference type="SUPFAM" id="SSF51621">
    <property type="entry name" value="Phosphoenolpyruvate/pyruvate domain"/>
    <property type="match status" value="1"/>
</dbReference>
<evidence type="ECO:0000256" key="5">
    <source>
        <dbReference type="ARBA" id="ARBA00022679"/>
    </source>
</evidence>
<dbReference type="NCBIfam" id="TIGR01064">
    <property type="entry name" value="pyruv_kin"/>
    <property type="match status" value="1"/>
</dbReference>
<evidence type="ECO:0000256" key="12">
    <source>
        <dbReference type="ARBA" id="ARBA00023317"/>
    </source>
</evidence>
<dbReference type="InterPro" id="IPR018209">
    <property type="entry name" value="Pyrv_Knase_AS"/>
</dbReference>
<accession>A0ABS5BVZ6</accession>
<dbReference type="PROSITE" id="PS00110">
    <property type="entry name" value="PYRUVATE_KINASE"/>
    <property type="match status" value="1"/>
</dbReference>
<dbReference type="NCBIfam" id="NF004491">
    <property type="entry name" value="PRK05826.1"/>
    <property type="match status" value="1"/>
</dbReference>
<sequence length="479" mass="49881">MTRRTKIVATLGPATDSPDALDAILRAGVDVARVNFSHGAPEEHIGRVANFRAAALRVGKFAAVLADLPGPKLRVKISSLRFLNAGDAVHFSLTNAPVDVSDLVITEPEMLADVRPGHRMLLDDGRLQLEAGETNNGRVTARVVVGGTLHPNKGLNLPDTPLTMGALTERDHTALAVAARAGVDWVAVSFVRGPEAADEVRAACAALGMNVPVLAKIERPEAVGRAGAIVAAFDAIMVARGDLGVELPLERVPTVQKALIAEARAAGKPVITATDMLDSMRNNPRPTRAEASDVANAIFDGTDAVMLSGETAVGSYPVDAVACMHRIAVETESHLRYSRSIHGAVYDAVGDDIDDPITLAACSLADEVNAAAIVTPTLSGRTARLAARNRPWASVVAVAPTDAVLQRLALVWGITPVRMTPVAPGGDRMATAVQDAFEAGTVAAGERVVILAGHPIAGGPRFPTVRVVRVGEGGTSSEP</sequence>
<dbReference type="GO" id="GO:0004743">
    <property type="term" value="F:pyruvate kinase activity"/>
    <property type="evidence" value="ECO:0007669"/>
    <property type="project" value="UniProtKB-EC"/>
</dbReference>
<dbReference type="Gene3D" id="2.40.33.10">
    <property type="entry name" value="PK beta-barrel domain-like"/>
    <property type="match status" value="1"/>
</dbReference>
<dbReference type="PRINTS" id="PR01050">
    <property type="entry name" value="PYRUVTKNASE"/>
</dbReference>
<feature type="domain" description="Pyruvate kinase C-terminal" evidence="16">
    <location>
        <begin position="357"/>
        <end position="457"/>
    </location>
</feature>
<keyword evidence="6" id="KW-0479">Metal-binding</keyword>
<dbReference type="InterPro" id="IPR040442">
    <property type="entry name" value="Pyrv_kinase-like_dom_sf"/>
</dbReference>
<keyword evidence="11 14" id="KW-0324">Glycolysis</keyword>
<dbReference type="InterPro" id="IPR015793">
    <property type="entry name" value="Pyrv_Knase_brl"/>
</dbReference>
<evidence type="ECO:0000256" key="2">
    <source>
        <dbReference type="ARBA" id="ARBA00004997"/>
    </source>
</evidence>
<dbReference type="RefSeq" id="WP_210657345.1">
    <property type="nucleotide sequence ID" value="NZ_JAGKQQ010000001.1"/>
</dbReference>
<dbReference type="InterPro" id="IPR015813">
    <property type="entry name" value="Pyrv/PenolPyrv_kinase-like_dom"/>
</dbReference>
<evidence type="ECO:0000256" key="9">
    <source>
        <dbReference type="ARBA" id="ARBA00022840"/>
    </source>
</evidence>
<evidence type="ECO:0000259" key="15">
    <source>
        <dbReference type="Pfam" id="PF00224"/>
    </source>
</evidence>
<dbReference type="EMBL" id="JAGKQQ010000001">
    <property type="protein sequence ID" value="MBP3957873.1"/>
    <property type="molecule type" value="Genomic_DNA"/>
</dbReference>
<evidence type="ECO:0000256" key="14">
    <source>
        <dbReference type="RuleBase" id="RU000504"/>
    </source>
</evidence>
<dbReference type="Gene3D" id="3.40.1380.20">
    <property type="entry name" value="Pyruvate kinase, C-terminal domain"/>
    <property type="match status" value="1"/>
</dbReference>
<evidence type="ECO:0000256" key="13">
    <source>
        <dbReference type="NCBIfam" id="TIGR01064"/>
    </source>
</evidence>
<comment type="cofactor">
    <cofactor evidence="1">
        <name>K(+)</name>
        <dbReference type="ChEBI" id="CHEBI:29103"/>
    </cofactor>
</comment>
<comment type="pathway">
    <text evidence="2 14">Carbohydrate degradation; glycolysis; pyruvate from D-glyceraldehyde 3-phosphate: step 5/5.</text>
</comment>
<keyword evidence="5 14" id="KW-0808">Transferase</keyword>
<keyword evidence="7" id="KW-0547">Nucleotide-binding</keyword>
<dbReference type="SUPFAM" id="SSF52935">
    <property type="entry name" value="PK C-terminal domain-like"/>
    <property type="match status" value="1"/>
</dbReference>
<dbReference type="EC" id="2.7.1.40" evidence="4 13"/>
<comment type="similarity">
    <text evidence="3 14">Belongs to the pyruvate kinase family.</text>
</comment>
<dbReference type="Pfam" id="PF00224">
    <property type="entry name" value="PK"/>
    <property type="match status" value="1"/>
</dbReference>
<name>A0ABS5BVZ6_9BACT</name>
<dbReference type="InterPro" id="IPR001697">
    <property type="entry name" value="Pyr_Knase"/>
</dbReference>
<feature type="domain" description="Pyruvate kinase barrel" evidence="15">
    <location>
        <begin position="3"/>
        <end position="321"/>
    </location>
</feature>
<keyword evidence="10 14" id="KW-0460">Magnesium</keyword>
<comment type="catalytic activity">
    <reaction evidence="14">
        <text>pyruvate + ATP = phosphoenolpyruvate + ADP + H(+)</text>
        <dbReference type="Rhea" id="RHEA:18157"/>
        <dbReference type="ChEBI" id="CHEBI:15361"/>
        <dbReference type="ChEBI" id="CHEBI:15378"/>
        <dbReference type="ChEBI" id="CHEBI:30616"/>
        <dbReference type="ChEBI" id="CHEBI:58702"/>
        <dbReference type="ChEBI" id="CHEBI:456216"/>
        <dbReference type="EC" id="2.7.1.40"/>
    </reaction>
</comment>
<dbReference type="InterPro" id="IPR015806">
    <property type="entry name" value="Pyrv_Knase_insert_dom_sf"/>
</dbReference>
<evidence type="ECO:0000313" key="18">
    <source>
        <dbReference type="Proteomes" id="UP000676565"/>
    </source>
</evidence>
<dbReference type="SUPFAM" id="SSF50800">
    <property type="entry name" value="PK beta-barrel domain-like"/>
    <property type="match status" value="1"/>
</dbReference>
<evidence type="ECO:0000256" key="4">
    <source>
        <dbReference type="ARBA" id="ARBA00012142"/>
    </source>
</evidence>